<keyword evidence="1" id="KW-0472">Membrane</keyword>
<feature type="transmembrane region" description="Helical" evidence="1">
    <location>
        <begin position="107"/>
        <end position="130"/>
    </location>
</feature>
<organism evidence="3 4">
    <name type="scientific">Apis cerana cerana</name>
    <name type="common">Oriental honeybee</name>
    <dbReference type="NCBI Taxonomy" id="94128"/>
    <lineage>
        <taxon>Eukaryota</taxon>
        <taxon>Metazoa</taxon>
        <taxon>Ecdysozoa</taxon>
        <taxon>Arthropoda</taxon>
        <taxon>Hexapoda</taxon>
        <taxon>Insecta</taxon>
        <taxon>Pterygota</taxon>
        <taxon>Neoptera</taxon>
        <taxon>Endopterygota</taxon>
        <taxon>Hymenoptera</taxon>
        <taxon>Apocrita</taxon>
        <taxon>Aculeata</taxon>
        <taxon>Apoidea</taxon>
        <taxon>Anthophila</taxon>
        <taxon>Apidae</taxon>
        <taxon>Apis</taxon>
    </lineage>
</organism>
<evidence type="ECO:0000256" key="2">
    <source>
        <dbReference type="SAM" id="SignalP"/>
    </source>
</evidence>
<evidence type="ECO:0000313" key="3">
    <source>
        <dbReference type="EMBL" id="PBC33589.1"/>
    </source>
</evidence>
<dbReference type="OrthoDB" id="7552065at2759"/>
<proteinExistence type="predicted"/>
<dbReference type="PROSITE" id="PS51257">
    <property type="entry name" value="PROKAR_LIPOPROTEIN"/>
    <property type="match status" value="1"/>
</dbReference>
<dbReference type="AlphaFoldDB" id="A0A2A3ER29"/>
<dbReference type="EMBL" id="KZ288200">
    <property type="protein sequence ID" value="PBC33589.1"/>
    <property type="molecule type" value="Genomic_DNA"/>
</dbReference>
<gene>
    <name evidence="3" type="ORF">APICC_04041</name>
</gene>
<keyword evidence="4" id="KW-1185">Reference proteome</keyword>
<feature type="chain" id="PRO_5012426548" evidence="2">
    <location>
        <begin position="24"/>
        <end position="194"/>
    </location>
</feature>
<sequence length="194" mass="22003">MKSRVNLVAILLTLSCAARVLEGLKSDEKHSSHKEYYPVGKKIVKEVHNKAAPQSAALLRIEDKTKILKSKNTGFGLSKDYFHGPVCINASNALSIVVIFNDIIDHYWVWVSYCIPFVVAISHYILFTAWKLRNLDSLPRLEQQLLQANRIVNRKSFKQRFEESTKQVNTGERSAQSSGFTLCMPVTVNYAVFL</sequence>
<evidence type="ECO:0000256" key="1">
    <source>
        <dbReference type="SAM" id="Phobius"/>
    </source>
</evidence>
<feature type="signal peptide" evidence="2">
    <location>
        <begin position="1"/>
        <end position="23"/>
    </location>
</feature>
<keyword evidence="1" id="KW-1133">Transmembrane helix</keyword>
<name>A0A2A3ER29_APICC</name>
<keyword evidence="2" id="KW-0732">Signal</keyword>
<reference evidence="3 4" key="1">
    <citation type="submission" date="2014-07" db="EMBL/GenBank/DDBJ databases">
        <title>Genomic and transcriptomic analysis on Apis cerana provide comprehensive insights into honey bee biology.</title>
        <authorList>
            <person name="Diao Q."/>
            <person name="Sun L."/>
            <person name="Zheng H."/>
            <person name="Zheng H."/>
            <person name="Xu S."/>
            <person name="Wang S."/>
            <person name="Zeng Z."/>
            <person name="Hu F."/>
            <person name="Su S."/>
            <person name="Wu J."/>
        </authorList>
    </citation>
    <scope>NUCLEOTIDE SEQUENCE [LARGE SCALE GENOMIC DNA]</scope>
    <source>
        <tissue evidence="3">Pupae without intestine</tissue>
    </source>
</reference>
<accession>A0A2A3ER29</accession>
<evidence type="ECO:0000313" key="4">
    <source>
        <dbReference type="Proteomes" id="UP000242457"/>
    </source>
</evidence>
<protein>
    <submittedName>
        <fullName evidence="3">Uncharacterized protein</fullName>
    </submittedName>
</protein>
<dbReference type="Proteomes" id="UP000242457">
    <property type="component" value="Unassembled WGS sequence"/>
</dbReference>
<keyword evidence="1" id="KW-0812">Transmembrane</keyword>